<dbReference type="InterPro" id="IPR039719">
    <property type="entry name" value="FBXO28"/>
</dbReference>
<reference evidence="3 4" key="1">
    <citation type="submission" date="2024-02" db="EMBL/GenBank/DDBJ databases">
        <title>Chromosome-scale genome assembly of the rough periwinkle Littorina saxatilis.</title>
        <authorList>
            <person name="De Jode A."/>
            <person name="Faria R."/>
            <person name="Formenti G."/>
            <person name="Sims Y."/>
            <person name="Smith T.P."/>
            <person name="Tracey A."/>
            <person name="Wood J.M.D."/>
            <person name="Zagrodzka Z.B."/>
            <person name="Johannesson K."/>
            <person name="Butlin R.K."/>
            <person name="Leder E.H."/>
        </authorList>
    </citation>
    <scope>NUCLEOTIDE SEQUENCE [LARGE SCALE GENOMIC DNA]</scope>
    <source>
        <strain evidence="3">Snail1</strain>
        <tissue evidence="3">Muscle</tissue>
    </source>
</reference>
<dbReference type="SUPFAM" id="SSF81383">
    <property type="entry name" value="F-box domain"/>
    <property type="match status" value="1"/>
</dbReference>
<gene>
    <name evidence="3" type="ORF">V1264_018811</name>
</gene>
<organism evidence="3 4">
    <name type="scientific">Littorina saxatilis</name>
    <dbReference type="NCBI Taxonomy" id="31220"/>
    <lineage>
        <taxon>Eukaryota</taxon>
        <taxon>Metazoa</taxon>
        <taxon>Spiralia</taxon>
        <taxon>Lophotrochozoa</taxon>
        <taxon>Mollusca</taxon>
        <taxon>Gastropoda</taxon>
        <taxon>Caenogastropoda</taxon>
        <taxon>Littorinimorpha</taxon>
        <taxon>Littorinoidea</taxon>
        <taxon>Littorinidae</taxon>
        <taxon>Littorina</taxon>
    </lineage>
</organism>
<accession>A0AAN9BFY3</accession>
<feature type="compositionally biased region" description="Basic residues" evidence="1">
    <location>
        <begin position="574"/>
        <end position="587"/>
    </location>
</feature>
<name>A0AAN9BFY3_9CAEN</name>
<feature type="compositionally biased region" description="Basic and acidic residues" evidence="1">
    <location>
        <begin position="592"/>
        <end position="601"/>
    </location>
</feature>
<dbReference type="Proteomes" id="UP001374579">
    <property type="component" value="Unassembled WGS sequence"/>
</dbReference>
<evidence type="ECO:0000313" key="3">
    <source>
        <dbReference type="EMBL" id="KAK7104034.1"/>
    </source>
</evidence>
<evidence type="ECO:0000313" key="4">
    <source>
        <dbReference type="Proteomes" id="UP001374579"/>
    </source>
</evidence>
<dbReference type="EMBL" id="JBAMIC010000008">
    <property type="protein sequence ID" value="KAK7104034.1"/>
    <property type="molecule type" value="Genomic_DNA"/>
</dbReference>
<dbReference type="PANTHER" id="PTHR13252:SF9">
    <property type="entry name" value="F-BOX ONLY PROTEIN 28"/>
    <property type="match status" value="1"/>
</dbReference>
<dbReference type="Gene3D" id="3.80.10.10">
    <property type="entry name" value="Ribonuclease Inhibitor"/>
    <property type="match status" value="1"/>
</dbReference>
<dbReference type="CDD" id="cd22100">
    <property type="entry name" value="F-box_FBXO28"/>
    <property type="match status" value="1"/>
</dbReference>
<dbReference type="InterPro" id="IPR032675">
    <property type="entry name" value="LRR_dom_sf"/>
</dbReference>
<sequence>MAEAFNIIYLPEHILIKIFSYMTYNEISEKREVCQSFNRVCSRELTKAFVRVDRLHSQIQKNIKSQLPRKESERRNHALSRFVDVLSAMETRLSLLSMTYTKYIDLDLCCFIPGKVLDELYQLLRRLQNTDSQPPRSYDLLQSLRDLSTMAMEHFEEFIVPILKAQMNDCSQSLYFSASATSSAMPLTSTLGSPSFTTNSFTSSMDMSGMPILDYSWAMPIPIVSTPFRRTPLKLDVQRVQNQMQMHSAAIATMTKECREQKVKIAEQSRIITEQDRKLQEQCRLVGELKAHMQASEKTMEVLAVQLTAITGKEVALPKPKPWDQSLWELPTARAGPSSQDTGLTEELPIFSYSCSPDLAGRDHKFKPFAPPDIGGRARGHLFSREKCTFEDDYTGLDPMAYHMNELCHGYSTACSTQRLLFQVALLIPSIAANHSLPLCLADTPQEQKIDPRDPKGIILQQLTAAQKQLSNLFEEHVGCTQCGDAADPSLVAAHSYLTPSTSRHDPAMFASSPLLPPPPPPPPVANQGLMNRAQELYNRMQALSVMSLDKIVAPPIKTEPAEMEEIMVEHAKAKGKGKGPMKRGRSVSKAVESDTNKVEASETEPTGRSRKRRRR</sequence>
<keyword evidence="4" id="KW-1185">Reference proteome</keyword>
<evidence type="ECO:0000256" key="1">
    <source>
        <dbReference type="SAM" id="MobiDB-lite"/>
    </source>
</evidence>
<feature type="domain" description="F-box" evidence="2">
    <location>
        <begin position="4"/>
        <end position="52"/>
    </location>
</feature>
<dbReference type="InterPro" id="IPR001810">
    <property type="entry name" value="F-box_dom"/>
</dbReference>
<comment type="caution">
    <text evidence="3">The sequence shown here is derived from an EMBL/GenBank/DDBJ whole genome shotgun (WGS) entry which is preliminary data.</text>
</comment>
<dbReference type="PANTHER" id="PTHR13252">
    <property type="entry name" value="F-BOX ONLY PROTEIN 28"/>
    <property type="match status" value="1"/>
</dbReference>
<feature type="region of interest" description="Disordered" evidence="1">
    <location>
        <begin position="570"/>
        <end position="616"/>
    </location>
</feature>
<dbReference type="PROSITE" id="PS50181">
    <property type="entry name" value="FBOX"/>
    <property type="match status" value="1"/>
</dbReference>
<evidence type="ECO:0000259" key="2">
    <source>
        <dbReference type="PROSITE" id="PS50181"/>
    </source>
</evidence>
<protein>
    <recommendedName>
        <fullName evidence="2">F-box domain-containing protein</fullName>
    </recommendedName>
</protein>
<dbReference type="InterPro" id="IPR036047">
    <property type="entry name" value="F-box-like_dom_sf"/>
</dbReference>
<dbReference type="AlphaFoldDB" id="A0AAN9BFY3"/>
<proteinExistence type="predicted"/>
<dbReference type="GO" id="GO:0000209">
    <property type="term" value="P:protein polyubiquitination"/>
    <property type="evidence" value="ECO:0007669"/>
    <property type="project" value="TreeGrafter"/>
</dbReference>